<dbReference type="OrthoDB" id="4483229at2759"/>
<evidence type="ECO:0000313" key="2">
    <source>
        <dbReference type="Proteomes" id="UP000030104"/>
    </source>
</evidence>
<gene>
    <name evidence="1" type="ORF">PITC_093620</name>
</gene>
<dbReference type="Proteomes" id="UP000030104">
    <property type="component" value="Unassembled WGS sequence"/>
</dbReference>
<reference evidence="1 2" key="1">
    <citation type="journal article" date="2015" name="Mol. Plant Microbe Interact.">
        <title>Genome, transcriptome, and functional analyses of Penicillium expansum provide new insights into secondary metabolism and pathogenicity.</title>
        <authorList>
            <person name="Ballester A.R."/>
            <person name="Marcet-Houben M."/>
            <person name="Levin E."/>
            <person name="Sela N."/>
            <person name="Selma-Lazaro C."/>
            <person name="Carmona L."/>
            <person name="Wisniewski M."/>
            <person name="Droby S."/>
            <person name="Gonzalez-Candelas L."/>
            <person name="Gabaldon T."/>
        </authorList>
    </citation>
    <scope>NUCLEOTIDE SEQUENCE [LARGE SCALE GENOMIC DNA]</scope>
    <source>
        <strain evidence="1 2">PHI-1</strain>
    </source>
</reference>
<accession>A0A0A2KJW0</accession>
<dbReference type="EMBL" id="JQGA01001571">
    <property type="protein sequence ID" value="KGO64635.1"/>
    <property type="molecule type" value="Genomic_DNA"/>
</dbReference>
<protein>
    <submittedName>
        <fullName evidence="1">Uncharacterized protein</fullName>
    </submittedName>
</protein>
<proteinExistence type="predicted"/>
<comment type="caution">
    <text evidence="1">The sequence shown here is derived from an EMBL/GenBank/DDBJ whole genome shotgun (WGS) entry which is preliminary data.</text>
</comment>
<keyword evidence="2" id="KW-1185">Reference proteome</keyword>
<dbReference type="AlphaFoldDB" id="A0A0A2KJW0"/>
<name>A0A0A2KJW0_PENIT</name>
<dbReference type="PhylomeDB" id="A0A0A2KJW0"/>
<dbReference type="HOGENOM" id="CLU_3368681_0_0_1"/>
<evidence type="ECO:0000313" key="1">
    <source>
        <dbReference type="EMBL" id="KGO64635.1"/>
    </source>
</evidence>
<organism evidence="1 2">
    <name type="scientific">Penicillium italicum</name>
    <name type="common">Blue mold</name>
    <dbReference type="NCBI Taxonomy" id="40296"/>
    <lineage>
        <taxon>Eukaryota</taxon>
        <taxon>Fungi</taxon>
        <taxon>Dikarya</taxon>
        <taxon>Ascomycota</taxon>
        <taxon>Pezizomycotina</taxon>
        <taxon>Eurotiomycetes</taxon>
        <taxon>Eurotiomycetidae</taxon>
        <taxon>Eurotiales</taxon>
        <taxon>Aspergillaceae</taxon>
        <taxon>Penicillium</taxon>
    </lineage>
</organism>
<sequence length="35" mass="4068">MYDPESNISIQDIQKDVDGESRRNTLYEFVGTPSY</sequence>